<evidence type="ECO:0000313" key="2">
    <source>
        <dbReference type="EMBL" id="CAE7442313.1"/>
    </source>
</evidence>
<feature type="region of interest" description="Disordered" evidence="1">
    <location>
        <begin position="73"/>
        <end position="263"/>
    </location>
</feature>
<proteinExistence type="predicted"/>
<sequence length="263" mass="28341">MWQTCEHEGDNFQVARQGSHLLQRCRSAPAKGREKSHQRSNVQLKDSWRGLEDELAQRLQLLDEIFDSLDEVPGKQSCPGVGRPKKAERAEIGSEPKSRLSSSFRHLYRASGDRRAAKASAKRPVRSASAASVRDVQVAPLSKVPSLKPFKGLKGLKGVTSHGTLRASGASGASTAGHPRAAEAEEAEAAKDGRAVQLEEVREERSKTGCHLHRAPSDSGSAAGRDAGSRELPLSERSAPPDPAAVDDGSDSEVYTDDEFEDE</sequence>
<organism evidence="2 3">
    <name type="scientific">Symbiodinium natans</name>
    <dbReference type="NCBI Taxonomy" id="878477"/>
    <lineage>
        <taxon>Eukaryota</taxon>
        <taxon>Sar</taxon>
        <taxon>Alveolata</taxon>
        <taxon>Dinophyceae</taxon>
        <taxon>Suessiales</taxon>
        <taxon>Symbiodiniaceae</taxon>
        <taxon>Symbiodinium</taxon>
    </lineage>
</organism>
<protein>
    <submittedName>
        <fullName evidence="2">Uncharacterized protein</fullName>
    </submittedName>
</protein>
<evidence type="ECO:0000256" key="1">
    <source>
        <dbReference type="SAM" id="MobiDB-lite"/>
    </source>
</evidence>
<feature type="compositionally biased region" description="Basic and acidic residues" evidence="1">
    <location>
        <begin position="85"/>
        <end position="98"/>
    </location>
</feature>
<accession>A0A812RKR0</accession>
<comment type="caution">
    <text evidence="2">The sequence shown here is derived from an EMBL/GenBank/DDBJ whole genome shotgun (WGS) entry which is preliminary data.</text>
</comment>
<dbReference type="AlphaFoldDB" id="A0A812RKR0"/>
<dbReference type="Proteomes" id="UP000604046">
    <property type="component" value="Unassembled WGS sequence"/>
</dbReference>
<gene>
    <name evidence="2" type="ORF">SNAT2548_LOCUS24048</name>
</gene>
<name>A0A812RKR0_9DINO</name>
<feature type="compositionally biased region" description="Basic and acidic residues" evidence="1">
    <location>
        <begin position="180"/>
        <end position="207"/>
    </location>
</feature>
<evidence type="ECO:0000313" key="3">
    <source>
        <dbReference type="Proteomes" id="UP000604046"/>
    </source>
</evidence>
<feature type="compositionally biased region" description="Acidic residues" evidence="1">
    <location>
        <begin position="248"/>
        <end position="263"/>
    </location>
</feature>
<keyword evidence="3" id="KW-1185">Reference proteome</keyword>
<feature type="compositionally biased region" description="Low complexity" evidence="1">
    <location>
        <begin position="167"/>
        <end position="177"/>
    </location>
</feature>
<feature type="compositionally biased region" description="Low complexity" evidence="1">
    <location>
        <begin position="147"/>
        <end position="158"/>
    </location>
</feature>
<reference evidence="2" key="1">
    <citation type="submission" date="2021-02" db="EMBL/GenBank/DDBJ databases">
        <authorList>
            <person name="Dougan E. K."/>
            <person name="Rhodes N."/>
            <person name="Thang M."/>
            <person name="Chan C."/>
        </authorList>
    </citation>
    <scope>NUCLEOTIDE SEQUENCE</scope>
</reference>
<dbReference type="EMBL" id="CAJNDS010002343">
    <property type="protein sequence ID" value="CAE7442313.1"/>
    <property type="molecule type" value="Genomic_DNA"/>
</dbReference>